<name>A0A383CYD9_9ZZZZ</name>
<dbReference type="InterPro" id="IPR009097">
    <property type="entry name" value="Cyclic_Pdiesterase"/>
</dbReference>
<dbReference type="EMBL" id="UINC01212734">
    <property type="protein sequence ID" value="SVE37191.1"/>
    <property type="molecule type" value="Genomic_DNA"/>
</dbReference>
<sequence>MEEEIIKKIESCLVSENKMKILISQTGAFPDEQHPRVLWLGVDQGREELQKINYDLRGTLENSFHF</sequence>
<dbReference type="AlphaFoldDB" id="A0A383CYD9"/>
<accession>A0A383CYD9</accession>
<feature type="non-terminal residue" evidence="1">
    <location>
        <position position="66"/>
    </location>
</feature>
<reference evidence="1" key="1">
    <citation type="submission" date="2018-05" db="EMBL/GenBank/DDBJ databases">
        <authorList>
            <person name="Lanie J.A."/>
            <person name="Ng W.-L."/>
            <person name="Kazmierczak K.M."/>
            <person name="Andrzejewski T.M."/>
            <person name="Davidsen T.M."/>
            <person name="Wayne K.J."/>
            <person name="Tettelin H."/>
            <person name="Glass J.I."/>
            <person name="Rusch D."/>
            <person name="Podicherti R."/>
            <person name="Tsui H.-C.T."/>
            <person name="Winkler M.E."/>
        </authorList>
    </citation>
    <scope>NUCLEOTIDE SEQUENCE</scope>
</reference>
<protein>
    <submittedName>
        <fullName evidence="1">Uncharacterized protein</fullName>
    </submittedName>
</protein>
<organism evidence="1">
    <name type="scientific">marine metagenome</name>
    <dbReference type="NCBI Taxonomy" id="408172"/>
    <lineage>
        <taxon>unclassified sequences</taxon>
        <taxon>metagenomes</taxon>
        <taxon>ecological metagenomes</taxon>
    </lineage>
</organism>
<gene>
    <name evidence="1" type="ORF">METZ01_LOCUS490045</name>
</gene>
<dbReference type="SUPFAM" id="SSF55144">
    <property type="entry name" value="LigT-like"/>
    <property type="match status" value="1"/>
</dbReference>
<proteinExistence type="predicted"/>
<evidence type="ECO:0000313" key="1">
    <source>
        <dbReference type="EMBL" id="SVE37191.1"/>
    </source>
</evidence>
<feature type="non-terminal residue" evidence="1">
    <location>
        <position position="1"/>
    </location>
</feature>
<dbReference type="Gene3D" id="3.90.1140.10">
    <property type="entry name" value="Cyclic phosphodiesterase"/>
    <property type="match status" value="1"/>
</dbReference>